<evidence type="ECO:0000259" key="2">
    <source>
        <dbReference type="Pfam" id="PF00108"/>
    </source>
</evidence>
<dbReference type="Proteomes" id="UP000076738">
    <property type="component" value="Unassembled WGS sequence"/>
</dbReference>
<name>A0A167FRV6_CALVF</name>
<dbReference type="Gene3D" id="3.40.47.10">
    <property type="match status" value="1"/>
</dbReference>
<dbReference type="InterPro" id="IPR020616">
    <property type="entry name" value="Thiolase_N"/>
</dbReference>
<dbReference type="CDD" id="cd00829">
    <property type="entry name" value="SCP-x_thiolase"/>
    <property type="match status" value="1"/>
</dbReference>
<gene>
    <name evidence="4" type="ORF">CALVIDRAFT_603405</name>
</gene>
<feature type="domain" description="Thiolase N-terminal" evidence="2">
    <location>
        <begin position="13"/>
        <end position="235"/>
    </location>
</feature>
<feature type="domain" description="Thiolase C-terminal" evidence="3">
    <location>
        <begin position="278"/>
        <end position="384"/>
    </location>
</feature>
<reference evidence="4 5" key="1">
    <citation type="journal article" date="2016" name="Mol. Biol. Evol.">
        <title>Comparative Genomics of Early-Diverging Mushroom-Forming Fungi Provides Insights into the Origins of Lignocellulose Decay Capabilities.</title>
        <authorList>
            <person name="Nagy L.G."/>
            <person name="Riley R."/>
            <person name="Tritt A."/>
            <person name="Adam C."/>
            <person name="Daum C."/>
            <person name="Floudas D."/>
            <person name="Sun H."/>
            <person name="Yadav J.S."/>
            <person name="Pangilinan J."/>
            <person name="Larsson K.H."/>
            <person name="Matsuura K."/>
            <person name="Barry K."/>
            <person name="Labutti K."/>
            <person name="Kuo R."/>
            <person name="Ohm R.A."/>
            <person name="Bhattacharya S.S."/>
            <person name="Shirouzu T."/>
            <person name="Yoshinaga Y."/>
            <person name="Martin F.M."/>
            <person name="Grigoriev I.V."/>
            <person name="Hibbett D.S."/>
        </authorList>
    </citation>
    <scope>NUCLEOTIDE SEQUENCE [LARGE SCALE GENOMIC DNA]</scope>
    <source>
        <strain evidence="4 5">TUFC12733</strain>
    </source>
</reference>
<dbReference type="GO" id="GO:0016747">
    <property type="term" value="F:acyltransferase activity, transferring groups other than amino-acyl groups"/>
    <property type="evidence" value="ECO:0007669"/>
    <property type="project" value="InterPro"/>
</dbReference>
<dbReference type="STRING" id="1330018.A0A167FRV6"/>
<accession>A0A167FRV6</accession>
<dbReference type="InterPro" id="IPR055140">
    <property type="entry name" value="Thiolase_C_2"/>
</dbReference>
<evidence type="ECO:0000313" key="5">
    <source>
        <dbReference type="Proteomes" id="UP000076738"/>
    </source>
</evidence>
<dbReference type="InterPro" id="IPR020615">
    <property type="entry name" value="Thiolase_acyl_enz_int_AS"/>
</dbReference>
<dbReference type="PANTHER" id="PTHR42870:SF1">
    <property type="entry name" value="NON-SPECIFIC LIPID-TRANSFER PROTEIN-LIKE 2"/>
    <property type="match status" value="1"/>
</dbReference>
<evidence type="ECO:0000259" key="3">
    <source>
        <dbReference type="Pfam" id="PF22691"/>
    </source>
</evidence>
<evidence type="ECO:0000313" key="4">
    <source>
        <dbReference type="EMBL" id="KZO89780.1"/>
    </source>
</evidence>
<keyword evidence="1" id="KW-0808">Transferase</keyword>
<evidence type="ECO:0000256" key="1">
    <source>
        <dbReference type="ARBA" id="ARBA00022679"/>
    </source>
</evidence>
<dbReference type="OrthoDB" id="542135at2759"/>
<protein>
    <submittedName>
        <fullName evidence="4">Thiolase-like protein</fullName>
    </submittedName>
</protein>
<dbReference type="AlphaFoldDB" id="A0A167FRV6"/>
<proteinExistence type="predicted"/>
<organism evidence="4 5">
    <name type="scientific">Calocera viscosa (strain TUFC12733)</name>
    <dbReference type="NCBI Taxonomy" id="1330018"/>
    <lineage>
        <taxon>Eukaryota</taxon>
        <taxon>Fungi</taxon>
        <taxon>Dikarya</taxon>
        <taxon>Basidiomycota</taxon>
        <taxon>Agaricomycotina</taxon>
        <taxon>Dacrymycetes</taxon>
        <taxon>Dacrymycetales</taxon>
        <taxon>Dacrymycetaceae</taxon>
        <taxon>Calocera</taxon>
    </lineage>
</organism>
<keyword evidence="5" id="KW-1185">Reference proteome</keyword>
<dbReference type="InterPro" id="IPR016039">
    <property type="entry name" value="Thiolase-like"/>
</dbReference>
<sequence length="463" mass="50025">MPARDSPGRSFIIGVGCTKFIKPRGLRNVEDMGLQAATKALLDAGITYDAVETAFVGYCYGDSTTGQRALYYLGLTGIPVTNVNNNCSTGSTALYLASTQVKFGLVDCALALGFEQMARGSLKANFPDRPNPLQPSMDRMIELEKNLGHENFGPWAPRIFANAGQEYFDKYGGNVETLAKIASKNHKHSVNNPYSQFTDGWSVEQVLNAPKVTSQLTKFMCSPTSDGAACCIVASERFVHAHKLENQAIEIVGQGLATDGHEAFESNSPMELVGYGMSKRCAEDVFRQAGFAPGKGRDQVGVVELHDCFASNELITYDALGLCAPGEAHEMVDDGDITYGGKYVINPSGGLEAKGHPLGATGLGMHFYITMQLRNWAGPMQAPGLFDISDPRGKFGLVHNIGLGGAVVVSLLRRPEFFSEGGTDGRKRLGHNHAHEVRPVTMADVDRVKSKHSSPFILRRAKL</sequence>
<dbReference type="EMBL" id="KV417365">
    <property type="protein sequence ID" value="KZO89780.1"/>
    <property type="molecule type" value="Genomic_DNA"/>
</dbReference>
<dbReference type="SUPFAM" id="SSF53901">
    <property type="entry name" value="Thiolase-like"/>
    <property type="match status" value="2"/>
</dbReference>
<dbReference type="PROSITE" id="PS00098">
    <property type="entry name" value="THIOLASE_1"/>
    <property type="match status" value="1"/>
</dbReference>
<dbReference type="NCBIfam" id="NF006102">
    <property type="entry name" value="PRK08256.1"/>
    <property type="match status" value="1"/>
</dbReference>
<dbReference type="Pfam" id="PF22691">
    <property type="entry name" value="Thiolase_C_1"/>
    <property type="match status" value="1"/>
</dbReference>
<dbReference type="PANTHER" id="PTHR42870">
    <property type="entry name" value="ACETYL-COA C-ACETYLTRANSFERASE"/>
    <property type="match status" value="1"/>
</dbReference>
<dbReference type="Pfam" id="PF00108">
    <property type="entry name" value="Thiolase_N"/>
    <property type="match status" value="1"/>
</dbReference>